<dbReference type="EMBL" id="CACRXK020000214">
    <property type="protein sequence ID" value="CAB3979625.1"/>
    <property type="molecule type" value="Genomic_DNA"/>
</dbReference>
<protein>
    <submittedName>
        <fullName evidence="1">Uncharacterized protein</fullName>
    </submittedName>
</protein>
<sequence length="341" mass="38966">MEVSESCSFRAIVSGQCGFDPKDRNKSTTIISLRNCTRNIDEHKRYLYITGVESEIELILARACIFESTRNLDSFTICPHHRASLGVSWKRRSVKCCIPVMLSQHKDDVKKRPKAERGLSKSMCSKCRKILGEALEESEVIFQIKELILDEVKDTSVPQAQRIATTITSQDSRVVKMLVQLDILSRYRFSVKSIELSTKEIVKVPNVIRMLILESIVKQYLGYTLLRAQAFDDLSIVVDHLGDKFMGVEWAKDQKYRLKSAKCYLKSDFKVHISNESTVPYHCRKYSLSDPKDKDIQTKCDHHHFDTCDRCESLSLVLNEISGAVAKMSDNNVSVDTKEEL</sequence>
<organism evidence="1 2">
    <name type="scientific">Paramuricea clavata</name>
    <name type="common">Red gorgonian</name>
    <name type="synonym">Violescent sea-whip</name>
    <dbReference type="NCBI Taxonomy" id="317549"/>
    <lineage>
        <taxon>Eukaryota</taxon>
        <taxon>Metazoa</taxon>
        <taxon>Cnidaria</taxon>
        <taxon>Anthozoa</taxon>
        <taxon>Octocorallia</taxon>
        <taxon>Malacalcyonacea</taxon>
        <taxon>Plexauridae</taxon>
        <taxon>Paramuricea</taxon>
    </lineage>
</organism>
<accession>A0A7D9HBR1</accession>
<evidence type="ECO:0000313" key="1">
    <source>
        <dbReference type="EMBL" id="CAB3979625.1"/>
    </source>
</evidence>
<reference evidence="1" key="1">
    <citation type="submission" date="2020-04" db="EMBL/GenBank/DDBJ databases">
        <authorList>
            <person name="Alioto T."/>
            <person name="Alioto T."/>
            <person name="Gomez Garrido J."/>
        </authorList>
    </citation>
    <scope>NUCLEOTIDE SEQUENCE</scope>
    <source>
        <strain evidence="1">A484AB</strain>
    </source>
</reference>
<evidence type="ECO:0000313" key="2">
    <source>
        <dbReference type="Proteomes" id="UP001152795"/>
    </source>
</evidence>
<dbReference type="OrthoDB" id="5979455at2759"/>
<dbReference type="Proteomes" id="UP001152795">
    <property type="component" value="Unassembled WGS sequence"/>
</dbReference>
<proteinExistence type="predicted"/>
<dbReference type="AlphaFoldDB" id="A0A7D9HBR1"/>
<gene>
    <name evidence="1" type="ORF">PACLA_8A019687</name>
</gene>
<keyword evidence="2" id="KW-1185">Reference proteome</keyword>
<name>A0A7D9HBR1_PARCT</name>
<comment type="caution">
    <text evidence="1">The sequence shown here is derived from an EMBL/GenBank/DDBJ whole genome shotgun (WGS) entry which is preliminary data.</text>
</comment>